<evidence type="ECO:0000256" key="1">
    <source>
        <dbReference type="SAM" id="MobiDB-lite"/>
    </source>
</evidence>
<dbReference type="VEuPathDB" id="AmoebaDB:DICPUDRAFT_96591"/>
<dbReference type="GeneID" id="10510126"/>
<dbReference type="Gene3D" id="3.90.980.20">
    <property type="match status" value="1"/>
</dbReference>
<dbReference type="EMBL" id="GL870960">
    <property type="protein sequence ID" value="EGC39254.1"/>
    <property type="molecule type" value="Genomic_DNA"/>
</dbReference>
<keyword evidence="3" id="KW-1185">Reference proteome</keyword>
<dbReference type="GO" id="GO:0004402">
    <property type="term" value="F:histone acetyltransferase activity"/>
    <property type="evidence" value="ECO:0000318"/>
    <property type="project" value="GO_Central"/>
</dbReference>
<feature type="compositionally biased region" description="Low complexity" evidence="1">
    <location>
        <begin position="198"/>
        <end position="210"/>
    </location>
</feature>
<accession>F0Z9R4</accession>
<gene>
    <name evidence="2" type="ORF">DICPUDRAFT_96591</name>
</gene>
<dbReference type="STRING" id="5786.F0Z9R4"/>
<feature type="region of interest" description="Disordered" evidence="1">
    <location>
        <begin position="152"/>
        <end position="232"/>
    </location>
</feature>
<dbReference type="KEGG" id="dpp:DICPUDRAFT_96591"/>
<protein>
    <submittedName>
        <fullName evidence="2">Uncharacterized protein</fullName>
    </submittedName>
</protein>
<dbReference type="OrthoDB" id="20747at2759"/>
<proteinExistence type="predicted"/>
<dbReference type="Proteomes" id="UP000001064">
    <property type="component" value="Unassembled WGS sequence"/>
</dbReference>
<feature type="compositionally biased region" description="Low complexity" evidence="1">
    <location>
        <begin position="444"/>
        <end position="464"/>
    </location>
</feature>
<organism evidence="2 3">
    <name type="scientific">Dictyostelium purpureum</name>
    <name type="common">Slime mold</name>
    <dbReference type="NCBI Taxonomy" id="5786"/>
    <lineage>
        <taxon>Eukaryota</taxon>
        <taxon>Amoebozoa</taxon>
        <taxon>Evosea</taxon>
        <taxon>Eumycetozoa</taxon>
        <taxon>Dictyostelia</taxon>
        <taxon>Dictyosteliales</taxon>
        <taxon>Dictyosteliaceae</taxon>
        <taxon>Dictyostelium</taxon>
    </lineage>
</organism>
<feature type="compositionally biased region" description="Low complexity" evidence="1">
    <location>
        <begin position="363"/>
        <end position="380"/>
    </location>
</feature>
<dbReference type="InParanoid" id="F0Z9R4"/>
<sequence>MKDSIVIPTVNLANLSNINKSPTSSNPCSPHTKIMVSTPYEFDGCMLCVNGTPSCLQKRRATWTLKLRVALYCLSVLHPEKKYFNLKKDIYTYVDSHWDHLSINTAKSDRWRKQVQDSLSHCRHFESGWDAMGCNGHWRLIQPLNPWALPPDKEGSIYDDEESSGGICLTPEAGLSPRTTKSPREDPLYRNFPKRRPTQTAQQHQQQQQQSVNNDSEEIENRKRKANDEERFTEEELLLLKYSPMIFSDTPSPKCRTPRGNNPASISSANSSTTSPSIIGNSPLLTAAGVHFSLSNFNNNLNLNGPIHTPPQQSINNNSSINNITILDNGNSSPPYSSPSLQSNSNTTHSPPIPANPFSPWKNNGGSNSNNVNSAGNSPSKSPSLFGSNGIEDFKVCPLPNPFGGNNYKVNSQTTPGFTVSNNSSLKVPSELLKSSIINNHLTQQAAAAQQQQASQQPNNNSPSNNPPTSPRTGEKLTKLQQQNLILNCTY</sequence>
<evidence type="ECO:0000313" key="3">
    <source>
        <dbReference type="Proteomes" id="UP000001064"/>
    </source>
</evidence>
<feature type="compositionally biased region" description="Low complexity" evidence="1">
    <location>
        <begin position="261"/>
        <end position="275"/>
    </location>
</feature>
<feature type="region of interest" description="Disordered" evidence="1">
    <location>
        <begin position="444"/>
        <end position="478"/>
    </location>
</feature>
<feature type="region of interest" description="Disordered" evidence="1">
    <location>
        <begin position="249"/>
        <end position="275"/>
    </location>
</feature>
<dbReference type="RefSeq" id="XP_003284158.1">
    <property type="nucleotide sequence ID" value="XM_003284110.1"/>
</dbReference>
<reference evidence="3" key="1">
    <citation type="journal article" date="2011" name="Genome Biol.">
        <title>Comparative genomics of the social amoebae Dictyostelium discoideum and Dictyostelium purpureum.</title>
        <authorList>
            <consortium name="US DOE Joint Genome Institute (JGI-PGF)"/>
            <person name="Sucgang R."/>
            <person name="Kuo A."/>
            <person name="Tian X."/>
            <person name="Salerno W."/>
            <person name="Parikh A."/>
            <person name="Feasley C.L."/>
            <person name="Dalin E."/>
            <person name="Tu H."/>
            <person name="Huang E."/>
            <person name="Barry K."/>
            <person name="Lindquist E."/>
            <person name="Shapiro H."/>
            <person name="Bruce D."/>
            <person name="Schmutz J."/>
            <person name="Salamov A."/>
            <person name="Fey P."/>
            <person name="Gaudet P."/>
            <person name="Anjard C."/>
            <person name="Babu M.M."/>
            <person name="Basu S."/>
            <person name="Bushmanova Y."/>
            <person name="van der Wel H."/>
            <person name="Katoh-Kurasawa M."/>
            <person name="Dinh C."/>
            <person name="Coutinho P.M."/>
            <person name="Saito T."/>
            <person name="Elias M."/>
            <person name="Schaap P."/>
            <person name="Kay R.R."/>
            <person name="Henrissat B."/>
            <person name="Eichinger L."/>
            <person name="Rivero F."/>
            <person name="Putnam N.H."/>
            <person name="West C.M."/>
            <person name="Loomis W.F."/>
            <person name="Chisholm R.L."/>
            <person name="Shaulsky G."/>
            <person name="Strassmann J.E."/>
            <person name="Queller D.C."/>
            <person name="Kuspa A."/>
            <person name="Grigoriev I.V."/>
        </authorList>
    </citation>
    <scope>NUCLEOTIDE SEQUENCE [LARGE SCALE GENOMIC DNA]</scope>
    <source>
        <strain evidence="3">QSDP1</strain>
    </source>
</reference>
<name>F0Z9R4_DICPU</name>
<dbReference type="eggNOG" id="ENOG502RBQF">
    <property type="taxonomic scope" value="Eukaryota"/>
</dbReference>
<feature type="region of interest" description="Disordered" evidence="1">
    <location>
        <begin position="308"/>
        <end position="386"/>
    </location>
</feature>
<dbReference type="FunCoup" id="F0Z9R4">
    <property type="interactions" value="743"/>
</dbReference>
<dbReference type="OMA" id="ESGWDAM"/>
<dbReference type="FunFam" id="3.90.980.20:FF:000015">
    <property type="entry name" value="Histidine kinase A"/>
    <property type="match status" value="1"/>
</dbReference>
<evidence type="ECO:0000313" key="2">
    <source>
        <dbReference type="EMBL" id="EGC39254.1"/>
    </source>
</evidence>
<feature type="compositionally biased region" description="Low complexity" evidence="1">
    <location>
        <begin position="314"/>
        <end position="324"/>
    </location>
</feature>
<dbReference type="AlphaFoldDB" id="F0Z9R4"/>
<feature type="compositionally biased region" description="Low complexity" evidence="1">
    <location>
        <begin position="331"/>
        <end position="346"/>
    </location>
</feature>